<dbReference type="EMBL" id="LR593887">
    <property type="protein sequence ID" value="VTR99263.1"/>
    <property type="molecule type" value="Genomic_DNA"/>
</dbReference>
<gene>
    <name evidence="1" type="ORF">GMBLW1_22350</name>
</gene>
<evidence type="ECO:0000313" key="1">
    <source>
        <dbReference type="EMBL" id="VIP01725.1"/>
    </source>
</evidence>
<organism evidence="1">
    <name type="scientific">Tuwongella immobilis</name>
    <dbReference type="NCBI Taxonomy" id="692036"/>
    <lineage>
        <taxon>Bacteria</taxon>
        <taxon>Pseudomonadati</taxon>
        <taxon>Planctomycetota</taxon>
        <taxon>Planctomycetia</taxon>
        <taxon>Gemmatales</taxon>
        <taxon>Gemmataceae</taxon>
        <taxon>Tuwongella</taxon>
    </lineage>
</organism>
<proteinExistence type="predicted"/>
<dbReference type="Proteomes" id="UP000464378">
    <property type="component" value="Chromosome"/>
</dbReference>
<sequence>MHLNAATLKKLVDFTGPSDAQIRTAVRVLGGLSGLWLSRTARHRADGMTEDSLTQRRLAECQQLLHSELGKCAILLVFSKPLAMLRNAVVLPVRWVKDSAHSSQFPPALHELADRVRHAVFQQWFSPKSGDVPTEPPRWGLHPACSGDWQLQDDLFHGLESAWASLSAGLVAAHLGLLPQMTAFASIALQDGYSQIVEGLTEKMAAACDFGATVFAVDSRQREAAQTAARQFAPSLTIVSAEANDPSLKGVLRSYLPEFTDEPAVPEHVKDAVFQRCVAYYQLFDPRSKRAKTFKHSHLQPVIIRNCRSQFREKIGEGKLTHLVVIVSGSPDLQQLLITATGVSRVLLLHTNDARQTNAAMELQREFPQSCLASFVADDSMPETFCREIAKFTEHVPPEQVGIDVKSGTAKMKYWMGRLAHPENWILNLESAHVDNVAVPGTERVELWRAGVSG</sequence>
<evidence type="ECO:0000313" key="2">
    <source>
        <dbReference type="Proteomes" id="UP000464378"/>
    </source>
</evidence>
<name>A0A6C2YKU1_9BACT</name>
<reference evidence="1" key="1">
    <citation type="submission" date="2019-04" db="EMBL/GenBank/DDBJ databases">
        <authorList>
            <consortium name="Science for Life Laboratories"/>
        </authorList>
    </citation>
    <scope>NUCLEOTIDE SEQUENCE</scope>
    <source>
        <strain evidence="1">MBLW1</strain>
    </source>
</reference>
<dbReference type="RefSeq" id="WP_162656979.1">
    <property type="nucleotide sequence ID" value="NZ_LR593887.1"/>
</dbReference>
<keyword evidence="2" id="KW-1185">Reference proteome</keyword>
<dbReference type="AlphaFoldDB" id="A0A6C2YKU1"/>
<dbReference type="EMBL" id="LR586016">
    <property type="protein sequence ID" value="VIP01725.1"/>
    <property type="molecule type" value="Genomic_DNA"/>
</dbReference>
<dbReference type="KEGG" id="tim:GMBLW1_22350"/>
<accession>A0A6C2YKU1</accession>
<protein>
    <submittedName>
        <fullName evidence="1">Uncharacterized protein</fullName>
    </submittedName>
</protein>
<dbReference type="InParanoid" id="A0A6C2YKU1"/>